<keyword evidence="2" id="KW-0378">Hydrolase</keyword>
<protein>
    <recommendedName>
        <fullName evidence="6">GB1/RHD3-type G domain-containing protein</fullName>
    </recommendedName>
</protein>
<reference evidence="7" key="1">
    <citation type="submission" date="2022-01" db="EMBL/GenBank/DDBJ databases">
        <authorList>
            <person name="King R."/>
        </authorList>
    </citation>
    <scope>NUCLEOTIDE SEQUENCE</scope>
</reference>
<dbReference type="Pfam" id="PF02263">
    <property type="entry name" value="GBP"/>
    <property type="match status" value="1"/>
</dbReference>
<keyword evidence="8" id="KW-1185">Reference proteome</keyword>
<dbReference type="InterPro" id="IPR015894">
    <property type="entry name" value="Guanylate-bd_N"/>
</dbReference>
<evidence type="ECO:0000256" key="1">
    <source>
        <dbReference type="ARBA" id="ARBA00022741"/>
    </source>
</evidence>
<evidence type="ECO:0000313" key="7">
    <source>
        <dbReference type="EMBL" id="CAH1735704.1"/>
    </source>
</evidence>
<feature type="coiled-coil region" evidence="5">
    <location>
        <begin position="425"/>
        <end position="505"/>
    </location>
</feature>
<gene>
    <name evidence="7" type="ORF">CHIRRI_LOCUS14961</name>
</gene>
<dbReference type="InterPro" id="IPR030386">
    <property type="entry name" value="G_GB1_RHD3_dom"/>
</dbReference>
<dbReference type="Gene3D" id="3.40.50.300">
    <property type="entry name" value="P-loop containing nucleotide triphosphate hydrolases"/>
    <property type="match status" value="1"/>
</dbReference>
<dbReference type="InterPro" id="IPR027417">
    <property type="entry name" value="P-loop_NTPase"/>
</dbReference>
<comment type="similarity">
    <text evidence="4">Belongs to the TRAFAC class dynamin-like GTPase superfamily. GB1/RHD3 GTPase family.</text>
</comment>
<organism evidence="7 8">
    <name type="scientific">Chironomus riparius</name>
    <dbReference type="NCBI Taxonomy" id="315576"/>
    <lineage>
        <taxon>Eukaryota</taxon>
        <taxon>Metazoa</taxon>
        <taxon>Ecdysozoa</taxon>
        <taxon>Arthropoda</taxon>
        <taxon>Hexapoda</taxon>
        <taxon>Insecta</taxon>
        <taxon>Pterygota</taxon>
        <taxon>Neoptera</taxon>
        <taxon>Endopterygota</taxon>
        <taxon>Diptera</taxon>
        <taxon>Nematocera</taxon>
        <taxon>Chironomoidea</taxon>
        <taxon>Chironomidae</taxon>
        <taxon>Chironominae</taxon>
        <taxon>Chironomus</taxon>
    </lineage>
</organism>
<proteinExistence type="inferred from homology"/>
<dbReference type="SUPFAM" id="SSF52540">
    <property type="entry name" value="P-loop containing nucleoside triphosphate hydrolases"/>
    <property type="match status" value="1"/>
</dbReference>
<dbReference type="SUPFAM" id="SSF48340">
    <property type="entry name" value="Interferon-induced guanylate-binding protein 1 (GBP1), C-terminal domain"/>
    <property type="match status" value="1"/>
</dbReference>
<accession>A0A9P0JBV6</accession>
<dbReference type="GO" id="GO:0005525">
    <property type="term" value="F:GTP binding"/>
    <property type="evidence" value="ECO:0007669"/>
    <property type="project" value="UniProtKB-KW"/>
</dbReference>
<keyword evidence="5" id="KW-0175">Coiled coil</keyword>
<dbReference type="AlphaFoldDB" id="A0A9P0JBV6"/>
<sequence>MIHSFGNPENVLHFSEDDSVFFNEDKLRKIFEHPDVINRKIVAFSIIGAYRKGKSFFLDYCLRFLYGNFKSINYPNNPVECSDDWPGLEDEPLTGFSWRSGTTRDTTGIVMWNDIFLHTIEESGEEIAIVVIDTQGLFDNETSSKNNSKIFALSSLLSSIQVLNLSGVIQEDQLQYLQFATEYAKFAANDNHAGSGKPFQKLLFLIRDWANPDEYSFGMEGGKSYLEDFLKLKNGQKEVLKSVRQFIHNSFEELCCALFPHPGKAVSGRAQVKKYDGNWGAMDEDFKIELFNLIEYLLKPERLILKKINGKDLHGFEFLEYILQYFKLFQSDQLPKAQSIYESTVEKQMNILVEFCVEIYKKTVFMNQDVIKNSRQILLFHNGSENKALSIYKNSKKMGTLEHYEKFKLILKVKIGEAFKEWKESVDKRIQIIEMEKEIARLEQDQQHQVNLQKKENEMRAEEEKLRQERLKAERELQLQKAERIRAVEEERSKIAEENRKQEEQFKTLRTDGIWVDWNTYKSGIPEFAVVGGSDSNGYYYVIRANHDNEMIVGKYCPQLKKAFIPYGGKEYEKPYFEVLTHSRYIWMNKSHGTSRKILGGYDKLGNKIYVIQALHNGNFYPGKLHHNEAYISHGGYEYKKSSYSILEVVNVEGY</sequence>
<evidence type="ECO:0000256" key="4">
    <source>
        <dbReference type="PROSITE-ProRule" id="PRU01052"/>
    </source>
</evidence>
<reference evidence="7" key="2">
    <citation type="submission" date="2022-10" db="EMBL/GenBank/DDBJ databases">
        <authorList>
            <consortium name="ENA_rothamsted_submissions"/>
            <consortium name="culmorum"/>
            <person name="King R."/>
        </authorList>
    </citation>
    <scope>NUCLEOTIDE SEQUENCE</scope>
</reference>
<evidence type="ECO:0000259" key="6">
    <source>
        <dbReference type="PROSITE" id="PS51715"/>
    </source>
</evidence>
<keyword evidence="3" id="KW-0342">GTP-binding</keyword>
<dbReference type="PANTHER" id="PTHR10751">
    <property type="entry name" value="GUANYLATE BINDING PROTEIN"/>
    <property type="match status" value="1"/>
</dbReference>
<dbReference type="Proteomes" id="UP001153620">
    <property type="component" value="Chromosome 4"/>
</dbReference>
<feature type="domain" description="GB1/RHD3-type G" evidence="6">
    <location>
        <begin position="38"/>
        <end position="302"/>
    </location>
</feature>
<evidence type="ECO:0000256" key="5">
    <source>
        <dbReference type="SAM" id="Coils"/>
    </source>
</evidence>
<dbReference type="GO" id="GO:0003924">
    <property type="term" value="F:GTPase activity"/>
    <property type="evidence" value="ECO:0007669"/>
    <property type="project" value="InterPro"/>
</dbReference>
<name>A0A9P0JBV6_9DIPT</name>
<dbReference type="InterPro" id="IPR006616">
    <property type="entry name" value="DM9_repeat"/>
</dbReference>
<evidence type="ECO:0000313" key="8">
    <source>
        <dbReference type="Proteomes" id="UP001153620"/>
    </source>
</evidence>
<dbReference type="SMART" id="SM00696">
    <property type="entry name" value="DM9"/>
    <property type="match status" value="2"/>
</dbReference>
<keyword evidence="1" id="KW-0547">Nucleotide-binding</keyword>
<dbReference type="Pfam" id="PF11901">
    <property type="entry name" value="DM9"/>
    <property type="match status" value="1"/>
</dbReference>
<dbReference type="InterPro" id="IPR036543">
    <property type="entry name" value="Guanylate-bd_C_sf"/>
</dbReference>
<dbReference type="EMBL" id="OU895880">
    <property type="protein sequence ID" value="CAH1735704.1"/>
    <property type="molecule type" value="Genomic_DNA"/>
</dbReference>
<evidence type="ECO:0000256" key="3">
    <source>
        <dbReference type="ARBA" id="ARBA00023134"/>
    </source>
</evidence>
<evidence type="ECO:0000256" key="2">
    <source>
        <dbReference type="ARBA" id="ARBA00022801"/>
    </source>
</evidence>
<dbReference type="PROSITE" id="PS51715">
    <property type="entry name" value="G_GB1_RHD3"/>
    <property type="match status" value="1"/>
</dbReference>